<gene>
    <name evidence="1" type="ORF">CSSPJE1EN1_LOCUS11157</name>
</gene>
<accession>A0ABP0WGT6</accession>
<name>A0ABP0WGT6_9BRYO</name>
<sequence>MEHEAIATVTVKAASTEEPKWTTVMAKNVRQVVSQAMETLVDTPKQEEHKLNLHLIGFEAKEGKIKKELVQRFNTELL</sequence>
<keyword evidence="2" id="KW-1185">Reference proteome</keyword>
<organism evidence="1 2">
    <name type="scientific">Sphagnum jensenii</name>
    <dbReference type="NCBI Taxonomy" id="128206"/>
    <lineage>
        <taxon>Eukaryota</taxon>
        <taxon>Viridiplantae</taxon>
        <taxon>Streptophyta</taxon>
        <taxon>Embryophyta</taxon>
        <taxon>Bryophyta</taxon>
        <taxon>Sphagnophytina</taxon>
        <taxon>Sphagnopsida</taxon>
        <taxon>Sphagnales</taxon>
        <taxon>Sphagnaceae</taxon>
        <taxon>Sphagnum</taxon>
    </lineage>
</organism>
<protein>
    <submittedName>
        <fullName evidence="1">Uncharacterized protein</fullName>
    </submittedName>
</protein>
<reference evidence="1" key="1">
    <citation type="submission" date="2024-02" db="EMBL/GenBank/DDBJ databases">
        <authorList>
            <consortium name="ELIXIR-Norway"/>
            <consortium name="Elixir Norway"/>
        </authorList>
    </citation>
    <scope>NUCLEOTIDE SEQUENCE</scope>
</reference>
<proteinExistence type="predicted"/>
<evidence type="ECO:0000313" key="2">
    <source>
        <dbReference type="Proteomes" id="UP001497444"/>
    </source>
</evidence>
<dbReference type="Proteomes" id="UP001497444">
    <property type="component" value="Chromosome 18"/>
</dbReference>
<dbReference type="EMBL" id="OZ020113">
    <property type="protein sequence ID" value="CAK9265679.1"/>
    <property type="molecule type" value="Genomic_DNA"/>
</dbReference>
<evidence type="ECO:0000313" key="1">
    <source>
        <dbReference type="EMBL" id="CAK9265679.1"/>
    </source>
</evidence>